<reference evidence="2" key="2">
    <citation type="journal article" date="2023" name="Plants (Basel)">
        <title>Annotation of the Turnera subulata (Passifloraceae) Draft Genome Reveals the S-Locus Evolved after the Divergence of Turneroideae from Passifloroideae in a Stepwise Manner.</title>
        <authorList>
            <person name="Henning P.M."/>
            <person name="Roalson E.H."/>
            <person name="Mir W."/>
            <person name="McCubbin A.G."/>
            <person name="Shore J.S."/>
        </authorList>
    </citation>
    <scope>NUCLEOTIDE SEQUENCE</scope>
    <source>
        <strain evidence="2">F60SS</strain>
    </source>
</reference>
<dbReference type="PANTHER" id="PTHR35318">
    <property type="entry name" value="BNAA10G08410D PROTEIN"/>
    <property type="match status" value="1"/>
</dbReference>
<name>A0A9Q0GDX1_9ROSI</name>
<accession>A0A9Q0GDX1</accession>
<feature type="region of interest" description="Disordered" evidence="1">
    <location>
        <begin position="76"/>
        <end position="100"/>
    </location>
</feature>
<protein>
    <submittedName>
        <fullName evidence="2">Uncharacterized protein</fullName>
    </submittedName>
</protein>
<gene>
    <name evidence="2" type="ORF">Tsubulata_030918</name>
</gene>
<feature type="compositionally biased region" description="Basic and acidic residues" evidence="1">
    <location>
        <begin position="24"/>
        <end position="36"/>
    </location>
</feature>
<sequence>MRFILEFVSCCGPPVGSREEVINTEEKAGRPGEEARAALVTPTSTLRSQRRKRRIRAADSGLDWKPTLRAISEDTVVPEEQRPERAVKRKGSAGGTRDVSTVPAYADDYRRSNHFPTVIPAFSATPFMI</sequence>
<evidence type="ECO:0000256" key="1">
    <source>
        <dbReference type="SAM" id="MobiDB-lite"/>
    </source>
</evidence>
<dbReference type="AlphaFoldDB" id="A0A9Q0GDX1"/>
<evidence type="ECO:0000313" key="2">
    <source>
        <dbReference type="EMBL" id="KAJ4848419.1"/>
    </source>
</evidence>
<feature type="region of interest" description="Disordered" evidence="1">
    <location>
        <begin position="24"/>
        <end position="58"/>
    </location>
</feature>
<reference evidence="2" key="1">
    <citation type="submission" date="2022-02" db="EMBL/GenBank/DDBJ databases">
        <authorList>
            <person name="Henning P.M."/>
            <person name="McCubbin A.G."/>
            <person name="Shore J.S."/>
        </authorList>
    </citation>
    <scope>NUCLEOTIDE SEQUENCE</scope>
    <source>
        <strain evidence="2">F60SS</strain>
        <tissue evidence="2">Leaves</tissue>
    </source>
</reference>
<dbReference type="EMBL" id="JAKUCV010000909">
    <property type="protein sequence ID" value="KAJ4848419.1"/>
    <property type="molecule type" value="Genomic_DNA"/>
</dbReference>
<dbReference type="PANTHER" id="PTHR35318:SF2">
    <property type="entry name" value="OS08G0138900 PROTEIN"/>
    <property type="match status" value="1"/>
</dbReference>
<dbReference type="Proteomes" id="UP001141552">
    <property type="component" value="Unassembled WGS sequence"/>
</dbReference>
<evidence type="ECO:0000313" key="3">
    <source>
        <dbReference type="Proteomes" id="UP001141552"/>
    </source>
</evidence>
<dbReference type="OrthoDB" id="1917265at2759"/>
<comment type="caution">
    <text evidence="2">The sequence shown here is derived from an EMBL/GenBank/DDBJ whole genome shotgun (WGS) entry which is preliminary data.</text>
</comment>
<keyword evidence="3" id="KW-1185">Reference proteome</keyword>
<proteinExistence type="predicted"/>
<organism evidence="2 3">
    <name type="scientific">Turnera subulata</name>
    <dbReference type="NCBI Taxonomy" id="218843"/>
    <lineage>
        <taxon>Eukaryota</taxon>
        <taxon>Viridiplantae</taxon>
        <taxon>Streptophyta</taxon>
        <taxon>Embryophyta</taxon>
        <taxon>Tracheophyta</taxon>
        <taxon>Spermatophyta</taxon>
        <taxon>Magnoliopsida</taxon>
        <taxon>eudicotyledons</taxon>
        <taxon>Gunneridae</taxon>
        <taxon>Pentapetalae</taxon>
        <taxon>rosids</taxon>
        <taxon>fabids</taxon>
        <taxon>Malpighiales</taxon>
        <taxon>Passifloraceae</taxon>
        <taxon>Turnera</taxon>
    </lineage>
</organism>